<feature type="domain" description="IPO4/5-like TPR repeats" evidence="11">
    <location>
        <begin position="117"/>
        <end position="282"/>
    </location>
</feature>
<dbReference type="InterPro" id="IPR016024">
    <property type="entry name" value="ARM-type_fold"/>
</dbReference>
<dbReference type="PROSITE" id="PS50077">
    <property type="entry name" value="HEAT_REPEAT"/>
    <property type="match status" value="1"/>
</dbReference>
<feature type="repeat" description="HEAT" evidence="8">
    <location>
        <begin position="422"/>
        <end position="460"/>
    </location>
</feature>
<dbReference type="InterPro" id="IPR057672">
    <property type="entry name" value="TPR_IPO4/5"/>
</dbReference>
<dbReference type="Pfam" id="PF18808">
    <property type="entry name" value="Importin_rep_4"/>
    <property type="match status" value="1"/>
</dbReference>
<sequence length="1117" mass="123897">MAQQQQQQQQSTPTQIGTNPLADYVGLLSGLSDSDSERRKQAEEVYNAIPAKERFSLLGASLCQRDLPEPVRVFAAILLRRLVVSSWTDIQSTIPAQQLLLSCNELLNVLRNSAGETSEVRDKICQVVEVLGKNYLNEETKVNEWSQFVQFIFELLQSPSDELKECGMKIIAAQPAALGEVNGQTAYLDQIVSQLANSFTVAKSKSESFNKALAGATCSLITINATNKECVKKLSGFATLLATMLESVPSEDAREDICQYIIEVAEEAPLSLRPAVAQLLQVCIKIMTESDGLESDLRFSALELAVSIIENGPVMVKKRAAHLIRPIVLRILALMASIDDDPDWYTSCTNDKDGDEPDAIGESALDRVSIALQGKVLLPILMEELTAMLQKPEWQSRHAALMAFSSAGEGCRTHLMHDLDRVVNGILSFLEDPHPRVRHAACNAIGQMATDFSPEFENKFHSRVVPALCKLLVDFSNIRVQAHSACAMINFFEQCPQEILSGYLGPVTEHIELALSRYMTEGIPKDEGKLFVVENIIVALSSVADSSAEAFNKYYEKFMPCLKFIIKETTGNDELRVLRGKAIECISLIGMAVGKEKFCNDASEIMQMLLATQTGDLKLADDDPQLAYMMAAWARICRILGQDFKAYLPYVMEPVLKAASLRVEIALLNEEDRAAIENSSDWESVSVQEQAVGIRTAGLEDKATACSMLVCYARELKQGFVDYVERTAEVLVPLLKFPFHDDVRCSAAEAMPYLLESVKPKGEQCLLTLWNAIFENLINALDMDADNTVINQLFDSIGGCIDVVGLSSMSPEKYTKLTEKMLEKLKLHFDNLAEEYECRKDEDYETESECSTDEDDEFLSSIAGVIHSLFAVYKGDYLPYFQPLIEPILKLSVNDPAIPWTNRQTALCIWDDLIEFTGQNSINYQKFFLPLLSNGVIEKRAEIRQAALYGVGMLAQNTGATFIEFFQGIIPHIVQVINHPEARSEDFIMATENGISAVAKILKNCPQLPNHNDLLKCWVDWLPIWEDEDEIPFVMGYLLELIEQNNPVVMGANSSNLPRLVAVVAEVFARSVIEVNSEVGVKLVSFLKQVHANPSLNGCLGALSLPQQKAVQEVIAG</sequence>
<evidence type="ECO:0000256" key="7">
    <source>
        <dbReference type="ARBA" id="ARBA00023242"/>
    </source>
</evidence>
<keyword evidence="3" id="KW-0813">Transport</keyword>
<evidence type="ECO:0000256" key="1">
    <source>
        <dbReference type="ARBA" id="ARBA00004123"/>
    </source>
</evidence>
<dbReference type="InterPro" id="IPR040122">
    <property type="entry name" value="Importin_beta"/>
</dbReference>
<dbReference type="Pfam" id="PF13513">
    <property type="entry name" value="HEAT_EZ"/>
    <property type="match status" value="1"/>
</dbReference>
<dbReference type="PANTHER" id="PTHR10527">
    <property type="entry name" value="IMPORTIN BETA"/>
    <property type="match status" value="1"/>
</dbReference>
<gene>
    <name evidence="12" type="primary">Ipo5</name>
    <name evidence="12" type="ORF">g.14400</name>
</gene>
<dbReference type="InterPro" id="IPR041653">
    <property type="entry name" value="Importin_rep_4"/>
</dbReference>
<reference evidence="12" key="1">
    <citation type="submission" date="2018-10" db="EMBL/GenBank/DDBJ databases">
        <title>Transcriptome assembly of Aceria tosichella (Wheat curl mite) Type 2.</title>
        <authorList>
            <person name="Scully E.D."/>
            <person name="Geib S.M."/>
            <person name="Palmer N.A."/>
            <person name="Gupta A.K."/>
            <person name="Sarath G."/>
            <person name="Tatineni S."/>
        </authorList>
    </citation>
    <scope>NUCLEOTIDE SEQUENCE</scope>
    <source>
        <strain evidence="12">LincolnNE</strain>
    </source>
</reference>
<feature type="domain" description="Importin subunit beta-1/Transportin-1-like TPR repeats" evidence="10">
    <location>
        <begin position="528"/>
        <end position="664"/>
    </location>
</feature>
<evidence type="ECO:0000256" key="4">
    <source>
        <dbReference type="ARBA" id="ARBA00022490"/>
    </source>
</evidence>
<evidence type="ECO:0000256" key="2">
    <source>
        <dbReference type="ARBA" id="ARBA00004496"/>
    </source>
</evidence>
<dbReference type="Gene3D" id="1.25.10.10">
    <property type="entry name" value="Leucine-rich Repeat Variant"/>
    <property type="match status" value="1"/>
</dbReference>
<evidence type="ECO:0000256" key="6">
    <source>
        <dbReference type="ARBA" id="ARBA00022927"/>
    </source>
</evidence>
<evidence type="ECO:0000256" key="9">
    <source>
        <dbReference type="SAM" id="MobiDB-lite"/>
    </source>
</evidence>
<evidence type="ECO:0000256" key="3">
    <source>
        <dbReference type="ARBA" id="ARBA00022448"/>
    </source>
</evidence>
<dbReference type="InterPro" id="IPR011989">
    <property type="entry name" value="ARM-like"/>
</dbReference>
<name>A0A6G1SK81_9ACAR</name>
<accession>A0A6G1SK81</accession>
<dbReference type="AlphaFoldDB" id="A0A6G1SK81"/>
<dbReference type="EMBL" id="GGYP01005816">
    <property type="protein sequence ID" value="MDE50587.1"/>
    <property type="molecule type" value="Transcribed_RNA"/>
</dbReference>
<organism evidence="12">
    <name type="scientific">Aceria tosichella</name>
    <name type="common">wheat curl mite</name>
    <dbReference type="NCBI Taxonomy" id="561515"/>
    <lineage>
        <taxon>Eukaryota</taxon>
        <taxon>Metazoa</taxon>
        <taxon>Ecdysozoa</taxon>
        <taxon>Arthropoda</taxon>
        <taxon>Chelicerata</taxon>
        <taxon>Arachnida</taxon>
        <taxon>Acari</taxon>
        <taxon>Acariformes</taxon>
        <taxon>Trombidiformes</taxon>
        <taxon>Prostigmata</taxon>
        <taxon>Eupodina</taxon>
        <taxon>Eriophyoidea</taxon>
        <taxon>Eriophyidae</taxon>
        <taxon>Eriophyinae</taxon>
        <taxon>Aceriini</taxon>
        <taxon>Aceria</taxon>
    </lineage>
</organism>
<dbReference type="GO" id="GO:0006606">
    <property type="term" value="P:protein import into nucleus"/>
    <property type="evidence" value="ECO:0007669"/>
    <property type="project" value="InterPro"/>
</dbReference>
<dbReference type="InterPro" id="IPR041389">
    <property type="entry name" value="Importin_rep_6"/>
</dbReference>
<dbReference type="InterPro" id="IPR021133">
    <property type="entry name" value="HEAT_type_2"/>
</dbReference>
<proteinExistence type="predicted"/>
<feature type="compositionally biased region" description="Low complexity" evidence="9">
    <location>
        <begin position="1"/>
        <end position="10"/>
    </location>
</feature>
<evidence type="ECO:0000256" key="5">
    <source>
        <dbReference type="ARBA" id="ARBA00022737"/>
    </source>
</evidence>
<protein>
    <submittedName>
        <fullName evidence="12">Importin-5</fullName>
    </submittedName>
</protein>
<keyword evidence="7" id="KW-0539">Nucleus</keyword>
<dbReference type="Pfam" id="PF25574">
    <property type="entry name" value="TPR_IMB1"/>
    <property type="match status" value="1"/>
</dbReference>
<keyword evidence="5" id="KW-0677">Repeat</keyword>
<dbReference type="SUPFAM" id="SSF48371">
    <property type="entry name" value="ARM repeat"/>
    <property type="match status" value="2"/>
</dbReference>
<keyword evidence="4" id="KW-0963">Cytoplasm</keyword>
<evidence type="ECO:0000313" key="12">
    <source>
        <dbReference type="EMBL" id="MDE50587.1"/>
    </source>
</evidence>
<evidence type="ECO:0000256" key="8">
    <source>
        <dbReference type="PROSITE-ProRule" id="PRU00103"/>
    </source>
</evidence>
<dbReference type="Pfam" id="PF18829">
    <property type="entry name" value="Importin_rep_6"/>
    <property type="match status" value="1"/>
</dbReference>
<dbReference type="InterPro" id="IPR058584">
    <property type="entry name" value="IMB1_TNPO1-like_TPR"/>
</dbReference>
<comment type="subcellular location">
    <subcellularLocation>
        <location evidence="2">Cytoplasm</location>
    </subcellularLocation>
    <subcellularLocation>
        <location evidence="1">Nucleus</location>
    </subcellularLocation>
</comment>
<evidence type="ECO:0000259" key="11">
    <source>
        <dbReference type="Pfam" id="PF25780"/>
    </source>
</evidence>
<dbReference type="GO" id="GO:0005634">
    <property type="term" value="C:nucleus"/>
    <property type="evidence" value="ECO:0007669"/>
    <property type="project" value="UniProtKB-SubCell"/>
</dbReference>
<evidence type="ECO:0000259" key="10">
    <source>
        <dbReference type="Pfam" id="PF25574"/>
    </source>
</evidence>
<keyword evidence="6" id="KW-0653">Protein transport</keyword>
<feature type="region of interest" description="Disordered" evidence="9">
    <location>
        <begin position="1"/>
        <end position="21"/>
    </location>
</feature>
<dbReference type="GO" id="GO:0005737">
    <property type="term" value="C:cytoplasm"/>
    <property type="evidence" value="ECO:0007669"/>
    <property type="project" value="UniProtKB-SubCell"/>
</dbReference>
<dbReference type="Pfam" id="PF25780">
    <property type="entry name" value="TPR_IPO5"/>
    <property type="match status" value="1"/>
</dbReference>